<dbReference type="CDD" id="cd00093">
    <property type="entry name" value="HTH_XRE"/>
    <property type="match status" value="1"/>
</dbReference>
<evidence type="ECO:0000313" key="3">
    <source>
        <dbReference type="EMBL" id="MFC5153088.1"/>
    </source>
</evidence>
<organism evidence="3 4">
    <name type="scientific">Streptomyces amakusaensis</name>
    <dbReference type="NCBI Taxonomy" id="67271"/>
    <lineage>
        <taxon>Bacteria</taxon>
        <taxon>Bacillati</taxon>
        <taxon>Actinomycetota</taxon>
        <taxon>Actinomycetes</taxon>
        <taxon>Kitasatosporales</taxon>
        <taxon>Streptomycetaceae</taxon>
        <taxon>Streptomyces</taxon>
    </lineage>
</organism>
<feature type="compositionally biased region" description="Low complexity" evidence="1">
    <location>
        <begin position="87"/>
        <end position="106"/>
    </location>
</feature>
<proteinExistence type="predicted"/>
<dbReference type="Gene3D" id="1.10.260.40">
    <property type="entry name" value="lambda repressor-like DNA-binding domains"/>
    <property type="match status" value="1"/>
</dbReference>
<feature type="transmembrane region" description="Helical" evidence="2">
    <location>
        <begin position="127"/>
        <end position="146"/>
    </location>
</feature>
<dbReference type="SUPFAM" id="SSF47413">
    <property type="entry name" value="lambda repressor-like DNA-binding domains"/>
    <property type="match status" value="1"/>
</dbReference>
<dbReference type="InterPro" id="IPR010982">
    <property type="entry name" value="Lambda_DNA-bd_dom_sf"/>
</dbReference>
<evidence type="ECO:0000256" key="2">
    <source>
        <dbReference type="SAM" id="Phobius"/>
    </source>
</evidence>
<accession>A0ABW0AK88</accession>
<dbReference type="InterPro" id="IPR001387">
    <property type="entry name" value="Cro/C1-type_HTH"/>
</dbReference>
<reference evidence="4" key="1">
    <citation type="journal article" date="2019" name="Int. J. Syst. Evol. Microbiol.">
        <title>The Global Catalogue of Microorganisms (GCM) 10K type strain sequencing project: providing services to taxonomists for standard genome sequencing and annotation.</title>
        <authorList>
            <consortium name="The Broad Institute Genomics Platform"/>
            <consortium name="The Broad Institute Genome Sequencing Center for Infectious Disease"/>
            <person name="Wu L."/>
            <person name="Ma J."/>
        </authorList>
    </citation>
    <scope>NUCLEOTIDE SEQUENCE [LARGE SCALE GENOMIC DNA]</scope>
    <source>
        <strain evidence="4">PCU 266</strain>
    </source>
</reference>
<sequence length="327" mass="34756">MTDQQHSHARAEAARDQLLREMRRIRETAQLSFGRLAHRTHYSRSSWERFLNGKQLPTRVAVEQLAAVTGDDPEPLLALLKRATDAPADGAPAAGATAGEPIGAEPVRPGRARFPAVPPAWRRRLGVVGYVSLGAVLGSVATALLVSDAMHGTPSGAPGGRDAAASGSPRMELKEEVIRIGCRSDTCLRHDPQAKDCQWDATTTQATWLRGMHIQLRYSAACQSVWGRIEGGTVGDRVIIKDARGEELDATIRFENDTYTRMLAVSPEAPLAAMTVCGAIPRQREVACAETKTATKTATTGAGSTGTATGTGVRSVPRPEGAAPVLP</sequence>
<comment type="caution">
    <text evidence="3">The sequence shown here is derived from an EMBL/GenBank/DDBJ whole genome shotgun (WGS) entry which is preliminary data.</text>
</comment>
<feature type="region of interest" description="Disordered" evidence="1">
    <location>
        <begin position="294"/>
        <end position="327"/>
    </location>
</feature>
<evidence type="ECO:0000313" key="4">
    <source>
        <dbReference type="Proteomes" id="UP001596160"/>
    </source>
</evidence>
<dbReference type="Proteomes" id="UP001596160">
    <property type="component" value="Unassembled WGS sequence"/>
</dbReference>
<gene>
    <name evidence="3" type="ORF">ACFPRH_15225</name>
</gene>
<dbReference type="InterPro" id="IPR021224">
    <property type="entry name" value="DUF2690"/>
</dbReference>
<name>A0ABW0AK88_9ACTN</name>
<keyword evidence="4" id="KW-1185">Reference proteome</keyword>
<dbReference type="Pfam" id="PF10901">
    <property type="entry name" value="DUF2690"/>
    <property type="match status" value="1"/>
</dbReference>
<feature type="compositionally biased region" description="Low complexity" evidence="1">
    <location>
        <begin position="294"/>
        <end position="312"/>
    </location>
</feature>
<feature type="region of interest" description="Disordered" evidence="1">
    <location>
        <begin position="87"/>
        <end position="107"/>
    </location>
</feature>
<protein>
    <submittedName>
        <fullName evidence="3">Helix-turn-helix domain-containing protein</fullName>
    </submittedName>
</protein>
<dbReference type="EMBL" id="JBHSKP010000008">
    <property type="protein sequence ID" value="MFC5153088.1"/>
    <property type="molecule type" value="Genomic_DNA"/>
</dbReference>
<evidence type="ECO:0000256" key="1">
    <source>
        <dbReference type="SAM" id="MobiDB-lite"/>
    </source>
</evidence>
<keyword evidence="2" id="KW-0812">Transmembrane</keyword>
<keyword evidence="2" id="KW-0472">Membrane</keyword>
<keyword evidence="2" id="KW-1133">Transmembrane helix</keyword>
<dbReference type="RefSeq" id="WP_344474267.1">
    <property type="nucleotide sequence ID" value="NZ_BAAASB010000004.1"/>
</dbReference>
<dbReference type="Pfam" id="PF13560">
    <property type="entry name" value="HTH_31"/>
    <property type="match status" value="1"/>
</dbReference>